<dbReference type="GO" id="GO:0006285">
    <property type="term" value="P:base-excision repair, AP site formation"/>
    <property type="evidence" value="ECO:0007669"/>
    <property type="project" value="TreeGrafter"/>
</dbReference>
<dbReference type="GO" id="GO:0005737">
    <property type="term" value="C:cytoplasm"/>
    <property type="evidence" value="ECO:0007669"/>
    <property type="project" value="TreeGrafter"/>
</dbReference>
<keyword evidence="4" id="KW-1185">Reference proteome</keyword>
<dbReference type="EMBL" id="AYXG01000080">
    <property type="protein sequence ID" value="EWC62406.1"/>
    <property type="molecule type" value="Genomic_DNA"/>
</dbReference>
<evidence type="ECO:0008006" key="5">
    <source>
        <dbReference type="Google" id="ProtNLM"/>
    </source>
</evidence>
<organism evidence="3 4">
    <name type="scientific">Actinokineospora spheciospongiae</name>
    <dbReference type="NCBI Taxonomy" id="909613"/>
    <lineage>
        <taxon>Bacteria</taxon>
        <taxon>Bacillati</taxon>
        <taxon>Actinomycetota</taxon>
        <taxon>Actinomycetes</taxon>
        <taxon>Pseudonocardiales</taxon>
        <taxon>Pseudonocardiaceae</taxon>
        <taxon>Actinokineospora</taxon>
    </lineage>
</organism>
<reference evidence="3 4" key="1">
    <citation type="journal article" date="2014" name="Genome Announc.">
        <title>Draft Genome Sequence of the Antitrypanosomally Active Sponge-Associated Bacterium Actinokineospora sp. Strain EG49.</title>
        <authorList>
            <person name="Harjes J."/>
            <person name="Ryu T."/>
            <person name="Abdelmohsen U.R."/>
            <person name="Moitinho-Silva L."/>
            <person name="Horn H."/>
            <person name="Ravasi T."/>
            <person name="Hentschel U."/>
        </authorList>
    </citation>
    <scope>NUCLEOTIDE SEQUENCE [LARGE SCALE GENOMIC DNA]</scope>
    <source>
        <strain evidence="3 4">EG49</strain>
    </source>
</reference>
<dbReference type="STRING" id="909613.UO65_2275"/>
<dbReference type="Proteomes" id="UP000019277">
    <property type="component" value="Unassembled WGS sequence"/>
</dbReference>
<evidence type="ECO:0000313" key="4">
    <source>
        <dbReference type="Proteomes" id="UP000019277"/>
    </source>
</evidence>
<dbReference type="GO" id="GO:0043916">
    <property type="term" value="F:DNA-7-methylguanine glycosylase activity"/>
    <property type="evidence" value="ECO:0007669"/>
    <property type="project" value="TreeGrafter"/>
</dbReference>
<dbReference type="GO" id="GO:0008725">
    <property type="term" value="F:DNA-3-methyladenine glycosylase activity"/>
    <property type="evidence" value="ECO:0007669"/>
    <property type="project" value="TreeGrafter"/>
</dbReference>
<dbReference type="AlphaFoldDB" id="W7J0F4"/>
<evidence type="ECO:0000256" key="2">
    <source>
        <dbReference type="ARBA" id="ARBA00023204"/>
    </source>
</evidence>
<dbReference type="Gene3D" id="1.10.340.30">
    <property type="entry name" value="Hypothetical protein, domain 2"/>
    <property type="match status" value="1"/>
</dbReference>
<dbReference type="PANTHER" id="PTHR43003">
    <property type="entry name" value="DNA-3-METHYLADENINE GLYCOSYLASE"/>
    <property type="match status" value="1"/>
</dbReference>
<evidence type="ECO:0000313" key="3">
    <source>
        <dbReference type="EMBL" id="EWC62406.1"/>
    </source>
</evidence>
<evidence type="ECO:0000256" key="1">
    <source>
        <dbReference type="ARBA" id="ARBA00022763"/>
    </source>
</evidence>
<keyword evidence="2" id="KW-0234">DNA repair</keyword>
<accession>W7J0F4</accession>
<dbReference type="PATRIC" id="fig|909613.9.peg.2281"/>
<comment type="caution">
    <text evidence="3">The sequence shown here is derived from an EMBL/GenBank/DDBJ whole genome shotgun (WGS) entry which is preliminary data.</text>
</comment>
<sequence length="306" mass="32545">MMTPTAVTPLAPATRRWAPERAVDVAALLRPLRRGPGDPCLRLGPDGAWLAANTATGPGSLHLAVSAGEVTASAWGPGADPLLASVPALLGAEDDDSGFVAHHPLVAEVRRRKPTLRLGATGRVWDVLLAAVLEQKVTGTEAHRSWRDLAQRFGTRLPGPVCAPPTPTAVLGITDWQWHKAGVDGARRRAVIAAAQVACRLERAAELKGVEGRLLLRRVPGIGVWTAAEVAQRAWGDPDAVSVGDFHVPGLVGHALLGRKLDDAGMLEVLAPYAGHRHRAVRHILSAGLGKPRYGPRFSPRDFRHL</sequence>
<gene>
    <name evidence="3" type="ORF">UO65_2275</name>
</gene>
<dbReference type="GO" id="GO:0032993">
    <property type="term" value="C:protein-DNA complex"/>
    <property type="evidence" value="ECO:0007669"/>
    <property type="project" value="TreeGrafter"/>
</dbReference>
<protein>
    <recommendedName>
        <fullName evidence="5">3-methyladenine DNA glycosylase/8-oxoguanine DNA glycosylase</fullName>
    </recommendedName>
</protein>
<dbReference type="GO" id="GO:0032131">
    <property type="term" value="F:alkylated DNA binding"/>
    <property type="evidence" value="ECO:0007669"/>
    <property type="project" value="TreeGrafter"/>
</dbReference>
<dbReference type="PANTHER" id="PTHR43003:SF6">
    <property type="entry name" value="DNA GLYCOSYLASE"/>
    <property type="match status" value="1"/>
</dbReference>
<dbReference type="InterPro" id="IPR051912">
    <property type="entry name" value="Alkylbase_DNA_Glycosylase/TA"/>
</dbReference>
<proteinExistence type="predicted"/>
<dbReference type="InterPro" id="IPR011257">
    <property type="entry name" value="DNA_glycosylase"/>
</dbReference>
<dbReference type="SUPFAM" id="SSF48150">
    <property type="entry name" value="DNA-glycosylase"/>
    <property type="match status" value="1"/>
</dbReference>
<dbReference type="GO" id="GO:0006307">
    <property type="term" value="P:DNA alkylation repair"/>
    <property type="evidence" value="ECO:0007669"/>
    <property type="project" value="TreeGrafter"/>
</dbReference>
<keyword evidence="1" id="KW-0227">DNA damage</keyword>
<dbReference type="eggNOG" id="COG0122">
    <property type="taxonomic scope" value="Bacteria"/>
</dbReference>
<name>W7J0F4_9PSEU</name>